<dbReference type="EMBL" id="BGPR01003470">
    <property type="protein sequence ID" value="GBM88518.1"/>
    <property type="molecule type" value="Genomic_DNA"/>
</dbReference>
<reference evidence="1 2" key="1">
    <citation type="journal article" date="2019" name="Sci. Rep.">
        <title>Orb-weaving spider Araneus ventricosus genome elucidates the spidroin gene catalogue.</title>
        <authorList>
            <person name="Kono N."/>
            <person name="Nakamura H."/>
            <person name="Ohtoshi R."/>
            <person name="Moran D.A.P."/>
            <person name="Shinohara A."/>
            <person name="Yoshida Y."/>
            <person name="Fujiwara M."/>
            <person name="Mori M."/>
            <person name="Tomita M."/>
            <person name="Arakawa K."/>
        </authorList>
    </citation>
    <scope>NUCLEOTIDE SEQUENCE [LARGE SCALE GENOMIC DNA]</scope>
</reference>
<keyword evidence="2" id="KW-1185">Reference proteome</keyword>
<name>A0A4Y2JGE1_ARAVE</name>
<comment type="caution">
    <text evidence="1">The sequence shown here is derived from an EMBL/GenBank/DDBJ whole genome shotgun (WGS) entry which is preliminary data.</text>
</comment>
<gene>
    <name evidence="1" type="ORF">AVEN_25102_1</name>
</gene>
<accession>A0A4Y2JGE1</accession>
<dbReference type="AlphaFoldDB" id="A0A4Y2JGE1"/>
<evidence type="ECO:0000313" key="2">
    <source>
        <dbReference type="Proteomes" id="UP000499080"/>
    </source>
</evidence>
<protein>
    <submittedName>
        <fullName evidence="1">Uncharacterized protein</fullName>
    </submittedName>
</protein>
<evidence type="ECO:0000313" key="1">
    <source>
        <dbReference type="EMBL" id="GBM88518.1"/>
    </source>
</evidence>
<sequence>MKVGRRQHLEFILCFDPCSSTLQPPEEKDGADGRTLWEIKGKDSPAPRRALPGLPNGFTIVSSVPRGTLPDFMGPDFGPEDVPDKRF</sequence>
<dbReference type="Proteomes" id="UP000499080">
    <property type="component" value="Unassembled WGS sequence"/>
</dbReference>
<proteinExistence type="predicted"/>
<organism evidence="1 2">
    <name type="scientific">Araneus ventricosus</name>
    <name type="common">Orbweaver spider</name>
    <name type="synonym">Epeira ventricosa</name>
    <dbReference type="NCBI Taxonomy" id="182803"/>
    <lineage>
        <taxon>Eukaryota</taxon>
        <taxon>Metazoa</taxon>
        <taxon>Ecdysozoa</taxon>
        <taxon>Arthropoda</taxon>
        <taxon>Chelicerata</taxon>
        <taxon>Arachnida</taxon>
        <taxon>Araneae</taxon>
        <taxon>Araneomorphae</taxon>
        <taxon>Entelegynae</taxon>
        <taxon>Araneoidea</taxon>
        <taxon>Araneidae</taxon>
        <taxon>Araneus</taxon>
    </lineage>
</organism>